<reference evidence="2 3" key="1">
    <citation type="submission" date="2020-08" db="EMBL/GenBank/DDBJ databases">
        <title>Genomic Encyclopedia of Type Strains, Phase IV (KMG-IV): sequencing the most valuable type-strain genomes for metagenomic binning, comparative biology and taxonomic classification.</title>
        <authorList>
            <person name="Goeker M."/>
        </authorList>
    </citation>
    <scope>NUCLEOTIDE SEQUENCE [LARGE SCALE GENOMIC DNA]</scope>
    <source>
        <strain evidence="2 3">DSM 29007</strain>
    </source>
</reference>
<feature type="transmembrane region" description="Helical" evidence="1">
    <location>
        <begin position="156"/>
        <end position="179"/>
    </location>
</feature>
<keyword evidence="3" id="KW-1185">Reference proteome</keyword>
<feature type="transmembrane region" description="Helical" evidence="1">
    <location>
        <begin position="75"/>
        <end position="93"/>
    </location>
</feature>
<dbReference type="EMBL" id="JACHIA010000003">
    <property type="protein sequence ID" value="MBB6069726.1"/>
    <property type="molecule type" value="Genomic_DNA"/>
</dbReference>
<keyword evidence="1" id="KW-1133">Transmembrane helix</keyword>
<feature type="transmembrane region" description="Helical" evidence="1">
    <location>
        <begin position="7"/>
        <end position="27"/>
    </location>
</feature>
<comment type="caution">
    <text evidence="2">The sequence shown here is derived from an EMBL/GenBank/DDBJ whole genome shotgun (WGS) entry which is preliminary data.</text>
</comment>
<feature type="transmembrane region" description="Helical" evidence="1">
    <location>
        <begin position="132"/>
        <end position="150"/>
    </location>
</feature>
<feature type="transmembrane region" description="Helical" evidence="1">
    <location>
        <begin position="33"/>
        <end position="54"/>
    </location>
</feature>
<keyword evidence="1" id="KW-0812">Transmembrane</keyword>
<organism evidence="2 3">
    <name type="scientific">Longimicrobium terrae</name>
    <dbReference type="NCBI Taxonomy" id="1639882"/>
    <lineage>
        <taxon>Bacteria</taxon>
        <taxon>Pseudomonadati</taxon>
        <taxon>Gemmatimonadota</taxon>
        <taxon>Longimicrobiia</taxon>
        <taxon>Longimicrobiales</taxon>
        <taxon>Longimicrobiaceae</taxon>
        <taxon>Longimicrobium</taxon>
    </lineage>
</organism>
<feature type="transmembrane region" description="Helical" evidence="1">
    <location>
        <begin position="99"/>
        <end position="120"/>
    </location>
</feature>
<evidence type="ECO:0000313" key="2">
    <source>
        <dbReference type="EMBL" id="MBB6069726.1"/>
    </source>
</evidence>
<dbReference type="Proteomes" id="UP000582837">
    <property type="component" value="Unassembled WGS sequence"/>
</dbReference>
<gene>
    <name evidence="2" type="ORF">HNQ61_001343</name>
</gene>
<dbReference type="RefSeq" id="WP_170036160.1">
    <property type="nucleotide sequence ID" value="NZ_JABDTL010000002.1"/>
</dbReference>
<evidence type="ECO:0000313" key="3">
    <source>
        <dbReference type="Proteomes" id="UP000582837"/>
    </source>
</evidence>
<sequence>MFDQVRSWLFRTVMVSFGLVAAGWAAHRLGVLPAGWAALLKPLVVLTAASVSISDAMGLTRQMLRTQRLRWSKRVAITGGVAFVAIRIGIMLYAGLENILPPTAVLLLIPVAGAALLVDAWEGWRFRSLPRLGVWGAASVGAGLLLLMGSGLGGAWMLHMVIAGLIAVLGGGLAGSFSLRQIERAEAIALASPSVALDGLTSIASRVHR</sequence>
<keyword evidence="1" id="KW-0472">Membrane</keyword>
<accession>A0A841GXA4</accession>
<evidence type="ECO:0000256" key="1">
    <source>
        <dbReference type="SAM" id="Phobius"/>
    </source>
</evidence>
<proteinExistence type="predicted"/>
<protein>
    <submittedName>
        <fullName evidence="2">Uncharacterized protein</fullName>
    </submittedName>
</protein>
<name>A0A841GXA4_9BACT</name>
<dbReference type="AlphaFoldDB" id="A0A841GXA4"/>